<reference evidence="7 8" key="1">
    <citation type="submission" date="2018-10" db="EMBL/GenBank/DDBJ databases">
        <title>A high-quality apple genome assembly.</title>
        <authorList>
            <person name="Hu J."/>
        </authorList>
    </citation>
    <scope>NUCLEOTIDE SEQUENCE [LARGE SCALE GENOMIC DNA]</scope>
    <source>
        <strain evidence="8">cv. HFTH1</strain>
        <tissue evidence="7">Young leaf</tissue>
    </source>
</reference>
<dbReference type="InterPro" id="IPR036390">
    <property type="entry name" value="WH_DNA-bd_sf"/>
</dbReference>
<dbReference type="SUPFAM" id="SSF46785">
    <property type="entry name" value="Winged helix' DNA-binding domain"/>
    <property type="match status" value="1"/>
</dbReference>
<evidence type="ECO:0000256" key="5">
    <source>
        <dbReference type="SAM" id="MobiDB-lite"/>
    </source>
</evidence>
<dbReference type="GO" id="GO:0006396">
    <property type="term" value="P:RNA processing"/>
    <property type="evidence" value="ECO:0007669"/>
    <property type="project" value="InterPro"/>
</dbReference>
<feature type="region of interest" description="Disordered" evidence="5">
    <location>
        <begin position="1"/>
        <end position="121"/>
    </location>
</feature>
<feature type="compositionally biased region" description="Polar residues" evidence="5">
    <location>
        <begin position="157"/>
        <end position="173"/>
    </location>
</feature>
<comment type="caution">
    <text evidence="7">The sequence shown here is derived from an EMBL/GenBank/DDBJ whole genome shotgun (WGS) entry which is preliminary data.</text>
</comment>
<gene>
    <name evidence="7" type="ORF">DVH24_020089</name>
</gene>
<evidence type="ECO:0000256" key="3">
    <source>
        <dbReference type="ARBA" id="ARBA00023242"/>
    </source>
</evidence>
<keyword evidence="2 4" id="KW-0694">RNA-binding</keyword>
<dbReference type="EMBL" id="RDQH01000334">
    <property type="protein sequence ID" value="RXH91066.1"/>
    <property type="molecule type" value="Genomic_DNA"/>
</dbReference>
<name>A0A498J7B0_MALDO</name>
<dbReference type="PANTHER" id="PTHR22792:SF155">
    <property type="entry name" value="LA-RELATED PROTEIN 1C-LIKE"/>
    <property type="match status" value="1"/>
</dbReference>
<proteinExistence type="predicted"/>
<evidence type="ECO:0000256" key="2">
    <source>
        <dbReference type="ARBA" id="ARBA00022884"/>
    </source>
</evidence>
<feature type="compositionally biased region" description="Gly residues" evidence="5">
    <location>
        <begin position="211"/>
        <end position="222"/>
    </location>
</feature>
<feature type="domain" description="HTH La-type RNA-binding" evidence="6">
    <location>
        <begin position="396"/>
        <end position="485"/>
    </location>
</feature>
<dbReference type="SMART" id="SM00715">
    <property type="entry name" value="LA"/>
    <property type="match status" value="1"/>
</dbReference>
<dbReference type="FunFam" id="1.10.10.10:FF:000131">
    <property type="entry name" value="la-related protein 1B isoform X2"/>
    <property type="match status" value="1"/>
</dbReference>
<dbReference type="GO" id="GO:0003723">
    <property type="term" value="F:RNA binding"/>
    <property type="evidence" value="ECO:0007669"/>
    <property type="project" value="UniProtKB-UniRule"/>
</dbReference>
<comment type="subcellular location">
    <subcellularLocation>
        <location evidence="1">Nucleus</location>
    </subcellularLocation>
</comment>
<evidence type="ECO:0000313" key="8">
    <source>
        <dbReference type="Proteomes" id="UP000290289"/>
    </source>
</evidence>
<dbReference type="GO" id="GO:0005634">
    <property type="term" value="C:nucleus"/>
    <property type="evidence" value="ECO:0007669"/>
    <property type="project" value="UniProtKB-SubCell"/>
</dbReference>
<feature type="region of interest" description="Disordered" evidence="5">
    <location>
        <begin position="141"/>
        <end position="238"/>
    </location>
</feature>
<dbReference type="InterPro" id="IPR006630">
    <property type="entry name" value="La_HTH"/>
</dbReference>
<dbReference type="AlphaFoldDB" id="A0A498J7B0"/>
<protein>
    <recommendedName>
        <fullName evidence="6">HTH La-type RNA-binding domain-containing protein</fullName>
    </recommendedName>
</protein>
<dbReference type="STRING" id="3750.A0A498J7B0"/>
<dbReference type="InterPro" id="IPR036388">
    <property type="entry name" value="WH-like_DNA-bd_sf"/>
</dbReference>
<dbReference type="Proteomes" id="UP000290289">
    <property type="component" value="Chromosome 8"/>
</dbReference>
<dbReference type="InterPro" id="IPR045180">
    <property type="entry name" value="La_dom_prot"/>
</dbReference>
<feature type="compositionally biased region" description="Basic and acidic residues" evidence="5">
    <location>
        <begin position="300"/>
        <end position="318"/>
    </location>
</feature>
<organism evidence="7 8">
    <name type="scientific">Malus domestica</name>
    <name type="common">Apple</name>
    <name type="synonym">Pyrus malus</name>
    <dbReference type="NCBI Taxonomy" id="3750"/>
    <lineage>
        <taxon>Eukaryota</taxon>
        <taxon>Viridiplantae</taxon>
        <taxon>Streptophyta</taxon>
        <taxon>Embryophyta</taxon>
        <taxon>Tracheophyta</taxon>
        <taxon>Spermatophyta</taxon>
        <taxon>Magnoliopsida</taxon>
        <taxon>eudicotyledons</taxon>
        <taxon>Gunneridae</taxon>
        <taxon>Pentapetalae</taxon>
        <taxon>rosids</taxon>
        <taxon>fabids</taxon>
        <taxon>Rosales</taxon>
        <taxon>Rosaceae</taxon>
        <taxon>Amygdaloideae</taxon>
        <taxon>Maleae</taxon>
        <taxon>Malus</taxon>
    </lineage>
</organism>
<dbReference type="GO" id="GO:1990904">
    <property type="term" value="C:ribonucleoprotein complex"/>
    <property type="evidence" value="ECO:0007669"/>
    <property type="project" value="InterPro"/>
</dbReference>
<feature type="compositionally biased region" description="Low complexity" evidence="5">
    <location>
        <begin position="74"/>
        <end position="85"/>
    </location>
</feature>
<dbReference type="CDD" id="cd07323">
    <property type="entry name" value="LAM"/>
    <property type="match status" value="1"/>
</dbReference>
<dbReference type="Pfam" id="PF05383">
    <property type="entry name" value="La"/>
    <property type="match status" value="1"/>
</dbReference>
<feature type="compositionally biased region" description="Low complexity" evidence="5">
    <location>
        <begin position="52"/>
        <end position="62"/>
    </location>
</feature>
<keyword evidence="8" id="KW-1185">Reference proteome</keyword>
<evidence type="ECO:0000256" key="4">
    <source>
        <dbReference type="PROSITE-ProRule" id="PRU00332"/>
    </source>
</evidence>
<dbReference type="InterPro" id="IPR002344">
    <property type="entry name" value="Lupus_La"/>
</dbReference>
<dbReference type="PANTHER" id="PTHR22792">
    <property type="entry name" value="LUPUS LA PROTEIN-RELATED"/>
    <property type="match status" value="1"/>
</dbReference>
<feature type="region of interest" description="Disordered" evidence="5">
    <location>
        <begin position="674"/>
        <end position="694"/>
    </location>
</feature>
<feature type="compositionally biased region" description="Polar residues" evidence="5">
    <location>
        <begin position="63"/>
        <end position="73"/>
    </location>
</feature>
<feature type="region of interest" description="Disordered" evidence="5">
    <location>
        <begin position="254"/>
        <end position="321"/>
    </location>
</feature>
<dbReference type="Gene3D" id="1.10.10.10">
    <property type="entry name" value="Winged helix-like DNA-binding domain superfamily/Winged helix DNA-binding domain"/>
    <property type="match status" value="1"/>
</dbReference>
<evidence type="ECO:0000313" key="7">
    <source>
        <dbReference type="EMBL" id="RXH91066.1"/>
    </source>
</evidence>
<evidence type="ECO:0000256" key="1">
    <source>
        <dbReference type="ARBA" id="ARBA00004123"/>
    </source>
</evidence>
<feature type="compositionally biased region" description="Polar residues" evidence="5">
    <location>
        <begin position="191"/>
        <end position="206"/>
    </location>
</feature>
<dbReference type="PROSITE" id="PS50961">
    <property type="entry name" value="HTH_LA"/>
    <property type="match status" value="1"/>
</dbReference>
<evidence type="ECO:0000259" key="6">
    <source>
        <dbReference type="PROSITE" id="PS50961"/>
    </source>
</evidence>
<accession>A0A498J7B0</accession>
<dbReference type="PRINTS" id="PR00302">
    <property type="entry name" value="LUPUSLA"/>
</dbReference>
<keyword evidence="3" id="KW-0539">Nucleus</keyword>
<sequence>MAMAADSSANHHSPRGTEFSVDGGGEVVNKRASLPSPWAKVVRGGEPEAVQSPPSSSSSLSSMGNSAPEQTPFSNCSQSSKAARSSPPPPPHTPEGFSAADSPNGHNSNAGGPKKLAWNKPSNGVVEVSPVTVMDASSWPALSESARASPKLPADSSPKTVSEAIVNQGSFPVSQGPVIAHSPNSKRHPANSANQNSTPNHATARQRSFKRGGGGNTGGGHAYSGFGHPVTPPPPPPFPVFPILPNGYGNLVPAMPDPSPRDPSFRGSNWDARPVRGFVPQSHPVNDHRNSRRGNFGPRPRGDGHYHNNHGGKRDQDRGNYMNPRDIHMHQHRAPPMSLVRPLPPNTAAFPPQPARPFANPMGFPEFMYVPPLPLEPIRSMPPFITQAPHPAMFYPVSESPLPSLIINQIEYYFSDANLIKDDFLRSNMDAQGWVPISLIANFPRVKSLTTNIQLILDSLRGSGIVEVQDDKVRRRNEWTKWISTTGQLTPESGSPSTLSSSVLSDNMLANSFEKMTVEGPSQNSMGGKPDPNSVAIPESCSTDCSRRSMEDVWTDISLSYLSHNSCNTTTTAADDPAAAAFQGIIFQDFLACTSTISSNIDPPQPAAASTVLSLNSGTRSDLEQHLLETTRTTITDPRPLKPNPKLNPPELVPNCLDNHSSVFPCYKKRALDDHDQNHHDHHNSTNGGRHKRMIKNRESAARSIARKQEPFCPCISLPIMCSYISTSSYLASPTLVQQLLPKNVGLLDRQVRPTLFKPIGFL</sequence>